<dbReference type="EMBL" id="CP061858">
    <property type="protein sequence ID" value="QOD59087.1"/>
    <property type="molecule type" value="Genomic_DNA"/>
</dbReference>
<dbReference type="Pfam" id="PF01656">
    <property type="entry name" value="CbiA"/>
    <property type="match status" value="1"/>
</dbReference>
<geneLocation type="plasmid" evidence="2 4">
    <name>p91-197-1</name>
</geneLocation>
<dbReference type="InterPro" id="IPR027417">
    <property type="entry name" value="P-loop_NTPase"/>
</dbReference>
<dbReference type="PANTHER" id="PTHR13696:SF99">
    <property type="entry name" value="COBYRINIC ACID AC-DIAMIDE SYNTHASE"/>
    <property type="match status" value="1"/>
</dbReference>
<dbReference type="PANTHER" id="PTHR13696">
    <property type="entry name" value="P-LOOP CONTAINING NUCLEOSIDE TRIPHOSPHATE HYDROLASE"/>
    <property type="match status" value="1"/>
</dbReference>
<gene>
    <name evidence="3" type="ORF">IC627_22990</name>
    <name evidence="2" type="ORF">PDPUS_3_00036</name>
</gene>
<evidence type="ECO:0000313" key="3">
    <source>
        <dbReference type="EMBL" id="QOD59087.1"/>
    </source>
</evidence>
<evidence type="ECO:0000313" key="2">
    <source>
        <dbReference type="EMBL" id="BAX56117.1"/>
    </source>
</evidence>
<reference evidence="2" key="1">
    <citation type="journal article" date="2017" name="Genome Announc.">
        <title>Whole-Genome Sequence of Photobacterium damselae subsp. piscicida Strain 91-197, Isolated from Hybrid Striped Bass (Morone sp.) in the United States.</title>
        <authorList>
            <person name="Teru Y."/>
            <person name="Hikima J."/>
            <person name="Kono T."/>
            <person name="Sakai M."/>
            <person name="Takano T."/>
            <person name="Hawke J.P."/>
            <person name="Takeyama H."/>
            <person name="Aoki T."/>
        </authorList>
    </citation>
    <scope>NUCLEOTIDE SEQUENCE</scope>
    <source>
        <strain evidence="2">91-197</strain>
        <plasmid evidence="2">p91-197-1</plasmid>
    </source>
</reference>
<protein>
    <submittedName>
        <fullName evidence="2">Chromosome partitioning protein ParA</fullName>
    </submittedName>
    <submittedName>
        <fullName evidence="3">ParA family protein</fullName>
    </submittedName>
</protein>
<feature type="domain" description="CobQ/CobB/MinD/ParA nucleotide binding" evidence="1">
    <location>
        <begin position="5"/>
        <end position="123"/>
    </location>
</feature>
<dbReference type="InterPro" id="IPR050678">
    <property type="entry name" value="DNA_Partitioning_ATPase"/>
</dbReference>
<dbReference type="Proteomes" id="UP000218676">
    <property type="component" value="Plasmid p91-197-1"/>
</dbReference>
<sequence length="190" mass="21048">MKIVSVWNEKGGVGKSTIAWNLCGAAAARGLSVLLVDDDPQGSCTWLGSDGFASFQVTQEFPKNEPDIDLLIIDMTPTTTDRPYGIVLIPYQPSRLAYGVVNKHLPRLHELGCRVIEIISMVDTRKSDHRDFVKAKRKQLPNVQVVPSRSIYERVIGLGRTVFDPALKGLYGLSDAQKDINKILDEVLND</sequence>
<dbReference type="AlphaFoldDB" id="A0A1V1VHL0"/>
<evidence type="ECO:0000313" key="5">
    <source>
        <dbReference type="Proteomes" id="UP000516656"/>
    </source>
</evidence>
<organism evidence="2 4">
    <name type="scientific">Photobacterium damsela subsp. piscicida</name>
    <name type="common">Pasteurella piscicida</name>
    <dbReference type="NCBI Taxonomy" id="38294"/>
    <lineage>
        <taxon>Bacteria</taxon>
        <taxon>Pseudomonadati</taxon>
        <taxon>Pseudomonadota</taxon>
        <taxon>Gammaproteobacteria</taxon>
        <taxon>Vibrionales</taxon>
        <taxon>Vibrionaceae</taxon>
        <taxon>Photobacterium</taxon>
    </lineage>
</organism>
<accession>A0A1V1VHL0</accession>
<reference evidence="4" key="2">
    <citation type="submission" date="2017-05" db="EMBL/GenBank/DDBJ databases">
        <title>Whole genome sequence of fish pathogenic bacteria, Photobacterium damselae subsp. piscicida, strain 91-197, isolated from hybrid striped bass (Morone sp.) in USA.</title>
        <authorList>
            <person name="Teru Y."/>
            <person name="Hikima J."/>
            <person name="Kono T."/>
            <person name="Sakai M."/>
            <person name="Takano T."/>
            <person name="Hawke J.P."/>
            <person name="Takeyama H."/>
            <person name="Aoki T."/>
        </authorList>
    </citation>
    <scope>NUCLEOTIDE SEQUENCE [LARGE SCALE GENOMIC DNA]</scope>
    <source>
        <strain evidence="4">91-197</strain>
        <plasmid evidence="4">p91-197-1</plasmid>
    </source>
</reference>
<dbReference type="InterPro" id="IPR002586">
    <property type="entry name" value="CobQ/CobB/MinD/ParA_Nub-bd_dom"/>
</dbReference>
<keyword evidence="2" id="KW-0614">Plasmid</keyword>
<dbReference type="SUPFAM" id="SSF52540">
    <property type="entry name" value="P-loop containing nucleoside triphosphate hydrolases"/>
    <property type="match status" value="1"/>
</dbReference>
<dbReference type="EMBL" id="AP018047">
    <property type="protein sequence ID" value="BAX56117.1"/>
    <property type="molecule type" value="Genomic_DNA"/>
</dbReference>
<proteinExistence type="predicted"/>
<dbReference type="Gene3D" id="3.40.50.300">
    <property type="entry name" value="P-loop containing nucleotide triphosphate hydrolases"/>
    <property type="match status" value="1"/>
</dbReference>
<geneLocation type="plasmid" evidence="3 5">
    <name>unnamed2</name>
</geneLocation>
<evidence type="ECO:0000313" key="4">
    <source>
        <dbReference type="Proteomes" id="UP000218676"/>
    </source>
</evidence>
<evidence type="ECO:0000259" key="1">
    <source>
        <dbReference type="Pfam" id="PF01656"/>
    </source>
</evidence>
<name>A0A1V1VHL0_PHODP</name>
<reference evidence="3 5" key="3">
    <citation type="submission" date="2020-09" db="EMBL/GenBank/DDBJ databases">
        <title>Complete, closed and curated genome sequences of Photobacterium damselae subsp. piscicida isolates from Australia indicate localised evolution and additional plasmid-borne pathogenicity mechanisms.</title>
        <authorList>
            <person name="Baseggio L."/>
            <person name="Silayeva O."/>
            <person name="Buller N."/>
            <person name="Landos M."/>
            <person name="Engelstaedter J."/>
            <person name="Barnes A.C."/>
        </authorList>
    </citation>
    <scope>NUCLEOTIDE SEQUENCE [LARGE SCALE GENOMIC DNA]</scope>
    <source>
        <strain evidence="3 5">AS-16-0540-1</strain>
        <plasmid evidence="3 5">unnamed2</plasmid>
    </source>
</reference>
<dbReference type="CDD" id="cd02042">
    <property type="entry name" value="ParAB_family"/>
    <property type="match status" value="1"/>
</dbReference>
<dbReference type="RefSeq" id="WP_086959669.1">
    <property type="nucleotide sequence ID" value="NZ_AP018047.1"/>
</dbReference>
<dbReference type="Proteomes" id="UP000516656">
    <property type="component" value="Plasmid unnamed2"/>
</dbReference>